<dbReference type="Proteomes" id="UP000827892">
    <property type="component" value="Chromosome X"/>
</dbReference>
<sequence length="91" mass="10456">MYSHKFFSIPSTVAKTALSFCYKIGDEISKKNPHYALLEDLGDQLLNYKRHVYDAMLGSRSASPAFSEDDDILDKFIAFRVGEFRKFDCSF</sequence>
<dbReference type="EMBL" id="CP090896">
    <property type="protein sequence ID" value="ULT83564.1"/>
    <property type="molecule type" value="Genomic_DNA"/>
</dbReference>
<accession>A0AAE8ZT17</accession>
<proteinExistence type="predicted"/>
<reference evidence="1 2" key="1">
    <citation type="submission" date="2022-05" db="EMBL/GenBank/DDBJ databases">
        <title>Chromosome-level reference genomes for two strains of Caenorhabditis briggsae: an improved platform for comparative genomics.</title>
        <authorList>
            <person name="Stevens L."/>
            <person name="Andersen E.C."/>
        </authorList>
    </citation>
    <scope>NUCLEOTIDE SEQUENCE [LARGE SCALE GENOMIC DNA]</scope>
    <source>
        <strain evidence="1">QX1410_ONT</strain>
        <tissue evidence="1">Whole-organism</tissue>
    </source>
</reference>
<name>A0AAE8ZT17_CAEBR</name>
<evidence type="ECO:0000313" key="2">
    <source>
        <dbReference type="Proteomes" id="UP000827892"/>
    </source>
</evidence>
<evidence type="ECO:0000313" key="1">
    <source>
        <dbReference type="EMBL" id="ULT83564.1"/>
    </source>
</evidence>
<gene>
    <name evidence="1" type="ORF">L3Y34_012654</name>
</gene>
<organism evidence="1 2">
    <name type="scientific">Caenorhabditis briggsae</name>
    <dbReference type="NCBI Taxonomy" id="6238"/>
    <lineage>
        <taxon>Eukaryota</taxon>
        <taxon>Metazoa</taxon>
        <taxon>Ecdysozoa</taxon>
        <taxon>Nematoda</taxon>
        <taxon>Chromadorea</taxon>
        <taxon>Rhabditida</taxon>
        <taxon>Rhabditina</taxon>
        <taxon>Rhabditomorpha</taxon>
        <taxon>Rhabditoidea</taxon>
        <taxon>Rhabditidae</taxon>
        <taxon>Peloderinae</taxon>
        <taxon>Caenorhabditis</taxon>
    </lineage>
</organism>
<protein>
    <submittedName>
        <fullName evidence="1">Uncharacterized protein</fullName>
    </submittedName>
</protein>
<dbReference type="AlphaFoldDB" id="A0AAE8ZT17"/>